<reference evidence="3" key="1">
    <citation type="journal article" date="2023" name="G3 (Bethesda)">
        <title>Whole genome assembly and annotation of the endangered Caribbean coral Acropora cervicornis.</title>
        <authorList>
            <person name="Selwyn J.D."/>
            <person name="Vollmer S.V."/>
        </authorList>
    </citation>
    <scope>NUCLEOTIDE SEQUENCE</scope>
    <source>
        <strain evidence="3">K2</strain>
    </source>
</reference>
<dbReference type="InterPro" id="IPR040233">
    <property type="entry name" value="CCD97-like_C"/>
</dbReference>
<keyword evidence="4" id="KW-1185">Reference proteome</keyword>
<proteinExistence type="predicted"/>
<feature type="region of interest" description="Disordered" evidence="1">
    <location>
        <begin position="192"/>
        <end position="226"/>
    </location>
</feature>
<dbReference type="PANTHER" id="PTHR31840:SF1">
    <property type="entry name" value="COILED-COIL DOMAIN-CONTAINING PROTEIN 97"/>
    <property type="match status" value="1"/>
</dbReference>
<evidence type="ECO:0000259" key="2">
    <source>
        <dbReference type="Pfam" id="PF09747"/>
    </source>
</evidence>
<feature type="compositionally biased region" description="Acidic residues" evidence="1">
    <location>
        <begin position="192"/>
        <end position="204"/>
    </location>
</feature>
<evidence type="ECO:0000256" key="1">
    <source>
        <dbReference type="SAM" id="MobiDB-lite"/>
    </source>
</evidence>
<dbReference type="InterPro" id="IPR018613">
    <property type="entry name" value="Ccdc97-like"/>
</dbReference>
<accession>A0AAD9QXH1</accession>
<feature type="domain" description="CCD97-like C-terminal" evidence="2">
    <location>
        <begin position="113"/>
        <end position="278"/>
    </location>
</feature>
<dbReference type="Proteomes" id="UP001249851">
    <property type="component" value="Unassembled WGS sequence"/>
</dbReference>
<organism evidence="3 4">
    <name type="scientific">Acropora cervicornis</name>
    <name type="common">Staghorn coral</name>
    <dbReference type="NCBI Taxonomy" id="6130"/>
    <lineage>
        <taxon>Eukaryota</taxon>
        <taxon>Metazoa</taxon>
        <taxon>Cnidaria</taxon>
        <taxon>Anthozoa</taxon>
        <taxon>Hexacorallia</taxon>
        <taxon>Scleractinia</taxon>
        <taxon>Astrocoeniina</taxon>
        <taxon>Acroporidae</taxon>
        <taxon>Acropora</taxon>
    </lineage>
</organism>
<gene>
    <name evidence="3" type="ORF">P5673_006982</name>
</gene>
<evidence type="ECO:0000313" key="3">
    <source>
        <dbReference type="EMBL" id="KAK2568915.1"/>
    </source>
</evidence>
<evidence type="ECO:0000313" key="4">
    <source>
        <dbReference type="Proteomes" id="UP001249851"/>
    </source>
</evidence>
<reference evidence="3" key="2">
    <citation type="journal article" date="2023" name="Science">
        <title>Genomic signatures of disease resistance in endangered staghorn corals.</title>
        <authorList>
            <person name="Vollmer S.V."/>
            <person name="Selwyn J.D."/>
            <person name="Despard B.A."/>
            <person name="Roesel C.L."/>
        </authorList>
    </citation>
    <scope>NUCLEOTIDE SEQUENCE</scope>
    <source>
        <strain evidence="3">K2</strain>
    </source>
</reference>
<dbReference type="AlphaFoldDB" id="A0AAD9QXH1"/>
<protein>
    <submittedName>
        <fullName evidence="3">Coiled-coil domain-containing protein 97</fullName>
    </submittedName>
</protein>
<name>A0AAD9QXH1_ACRCE</name>
<sequence length="279" mass="32732">MASNSPVAKESMFAETEGKNGVENMISRVASSNATVKSQQRGEPDLTISEKVSILRNIFDISPGSFLMRFGNYLVEDDLKNFDHLNEDYEIAFQLKELSETFDTKKKKIGVRNRRFQCLQRLMKDSDYFSEEKMRKRSPLLYEQYIGQYLSEEEKFERDKAEKGHELSLSELLMGRQEKQMDEWLLEYERDQEDGMEEESDSDSDGLKGEVESGSPLKGCPTEQEKMMLHEEFLSVMQDRFMRGEEQEFDYGTVDANTEFDDLKIRERDEEERYFDSED</sequence>
<dbReference type="EMBL" id="JARQWQ010000011">
    <property type="protein sequence ID" value="KAK2568915.1"/>
    <property type="molecule type" value="Genomic_DNA"/>
</dbReference>
<dbReference type="Pfam" id="PF09747">
    <property type="entry name" value="CCD97-like_C"/>
    <property type="match status" value="1"/>
</dbReference>
<dbReference type="PANTHER" id="PTHR31840">
    <property type="entry name" value="COILED-COIL DOMAIN-CONTAINING PROTEIN 97"/>
    <property type="match status" value="1"/>
</dbReference>
<comment type="caution">
    <text evidence="3">The sequence shown here is derived from an EMBL/GenBank/DDBJ whole genome shotgun (WGS) entry which is preliminary data.</text>
</comment>